<dbReference type="EMBL" id="BARU01023609">
    <property type="protein sequence ID" value="GAH55108.1"/>
    <property type="molecule type" value="Genomic_DNA"/>
</dbReference>
<feature type="non-terminal residue" evidence="1">
    <location>
        <position position="1"/>
    </location>
</feature>
<protein>
    <submittedName>
        <fullName evidence="1">Uncharacterized protein</fullName>
    </submittedName>
</protein>
<dbReference type="AlphaFoldDB" id="X1IC14"/>
<accession>X1IC14</accession>
<name>X1IC14_9ZZZZ</name>
<sequence>DPFNRRFTLPQKSRANLIVTNTLLLASTIAIINPSARKKFKDRWELITSPNHASPLNQGPFHFRTLEEERKQNTQADKGVHFFYCYLPVKPVSFLCEYLIDGMPFVSDKRREQESWISDEAFYLATVFVFAGGFFEEYVDGKEKDEGFSILDLLANGCGSVYAILKYKGFIDNVYLYWSFRSPPETWKWPKWDYMPGFEFRMFIDLSSLIFKEKRDVPPLFTWWTDNIAYIPDVKDFGTTSPHKKIGFIP</sequence>
<proteinExistence type="predicted"/>
<reference evidence="1" key="1">
    <citation type="journal article" date="2014" name="Front. Microbiol.">
        <title>High frequency of phylogenetically diverse reductive dehalogenase-homologous genes in deep subseafloor sedimentary metagenomes.</title>
        <authorList>
            <person name="Kawai M."/>
            <person name="Futagami T."/>
            <person name="Toyoda A."/>
            <person name="Takaki Y."/>
            <person name="Nishi S."/>
            <person name="Hori S."/>
            <person name="Arai W."/>
            <person name="Tsubouchi T."/>
            <person name="Morono Y."/>
            <person name="Uchiyama I."/>
            <person name="Ito T."/>
            <person name="Fujiyama A."/>
            <person name="Inagaki F."/>
            <person name="Takami H."/>
        </authorList>
    </citation>
    <scope>NUCLEOTIDE SEQUENCE</scope>
    <source>
        <strain evidence="1">Expedition CK06-06</strain>
    </source>
</reference>
<gene>
    <name evidence="1" type="ORF">S03H2_38293</name>
</gene>
<organism evidence="1">
    <name type="scientific">marine sediment metagenome</name>
    <dbReference type="NCBI Taxonomy" id="412755"/>
    <lineage>
        <taxon>unclassified sequences</taxon>
        <taxon>metagenomes</taxon>
        <taxon>ecological metagenomes</taxon>
    </lineage>
</organism>
<comment type="caution">
    <text evidence="1">The sequence shown here is derived from an EMBL/GenBank/DDBJ whole genome shotgun (WGS) entry which is preliminary data.</text>
</comment>
<evidence type="ECO:0000313" key="1">
    <source>
        <dbReference type="EMBL" id="GAH55108.1"/>
    </source>
</evidence>